<dbReference type="AlphaFoldDB" id="F5XIN7"/>
<dbReference type="STRING" id="1032480.MLP_52610"/>
<protein>
    <submittedName>
        <fullName evidence="3">Putative Xre family DNA binding protein</fullName>
    </submittedName>
</protein>
<reference evidence="3 4" key="1">
    <citation type="submission" date="2011-05" db="EMBL/GenBank/DDBJ databases">
        <title>Whole genome sequence of Microlunatus phosphovorus NM-1.</title>
        <authorList>
            <person name="Hosoyama A."/>
            <person name="Sasaki K."/>
            <person name="Harada T."/>
            <person name="Igarashi R."/>
            <person name="Kawakoshi A."/>
            <person name="Sasagawa M."/>
            <person name="Fukada J."/>
            <person name="Nakamura S."/>
            <person name="Katano Y."/>
            <person name="Hanada S."/>
            <person name="Kamagata Y."/>
            <person name="Nakamura N."/>
            <person name="Yamazaki S."/>
            <person name="Fujita N."/>
        </authorList>
    </citation>
    <scope>NUCLEOTIDE SEQUENCE [LARGE SCALE GENOMIC DNA]</scope>
    <source>
        <strain evidence="4">ATCC 700054 / DSM 10555 / JCM 9379 / NBRC 101784 / NCIMB 13414 / VKM Ac-1990 / NM-1</strain>
    </source>
</reference>
<dbReference type="GO" id="GO:0003677">
    <property type="term" value="F:DNA binding"/>
    <property type="evidence" value="ECO:0007669"/>
    <property type="project" value="InterPro"/>
</dbReference>
<dbReference type="Pfam" id="PF13560">
    <property type="entry name" value="HTH_31"/>
    <property type="match status" value="1"/>
</dbReference>
<dbReference type="CDD" id="cd00093">
    <property type="entry name" value="HTH_XRE"/>
    <property type="match status" value="1"/>
</dbReference>
<organism evidence="3 4">
    <name type="scientific">Microlunatus phosphovorus (strain ATCC 700054 / DSM 10555 / JCM 9379 / NBRC 101784 / NCIMB 13414 / VKM Ac-1990 / NM-1)</name>
    <dbReference type="NCBI Taxonomy" id="1032480"/>
    <lineage>
        <taxon>Bacteria</taxon>
        <taxon>Bacillati</taxon>
        <taxon>Actinomycetota</taxon>
        <taxon>Actinomycetes</taxon>
        <taxon>Propionibacteriales</taxon>
        <taxon>Propionibacteriaceae</taxon>
        <taxon>Microlunatus</taxon>
    </lineage>
</organism>
<proteinExistence type="predicted"/>
<dbReference type="OrthoDB" id="5196639at2"/>
<accession>F5XIN7</accession>
<dbReference type="SUPFAM" id="SSF47413">
    <property type="entry name" value="lambda repressor-like DNA-binding domains"/>
    <property type="match status" value="1"/>
</dbReference>
<feature type="domain" description="HTH cro/C1-type" evidence="2">
    <location>
        <begin position="31"/>
        <end position="74"/>
    </location>
</feature>
<evidence type="ECO:0000259" key="2">
    <source>
        <dbReference type="PROSITE" id="PS50943"/>
    </source>
</evidence>
<name>F5XIN7_MICPN</name>
<dbReference type="RefSeq" id="WP_013866087.1">
    <property type="nucleotide sequence ID" value="NC_015635.1"/>
</dbReference>
<dbReference type="KEGG" id="mph:MLP_52610"/>
<dbReference type="InterPro" id="IPR001387">
    <property type="entry name" value="Cro/C1-type_HTH"/>
</dbReference>
<dbReference type="PROSITE" id="PS50943">
    <property type="entry name" value="HTH_CROC1"/>
    <property type="match status" value="1"/>
</dbReference>
<gene>
    <name evidence="3" type="ordered locus">MLP_52610</name>
</gene>
<dbReference type="eggNOG" id="COG1813">
    <property type="taxonomic scope" value="Bacteria"/>
</dbReference>
<dbReference type="Proteomes" id="UP000007947">
    <property type="component" value="Chromosome"/>
</dbReference>
<dbReference type="EMBL" id="AP012204">
    <property type="protein sequence ID" value="BAK38275.1"/>
    <property type="molecule type" value="Genomic_DNA"/>
</dbReference>
<evidence type="ECO:0000256" key="1">
    <source>
        <dbReference type="SAM" id="MobiDB-lite"/>
    </source>
</evidence>
<evidence type="ECO:0000313" key="4">
    <source>
        <dbReference type="Proteomes" id="UP000007947"/>
    </source>
</evidence>
<dbReference type="SMART" id="SM00530">
    <property type="entry name" value="HTH_XRE"/>
    <property type="match status" value="1"/>
</dbReference>
<evidence type="ECO:0000313" key="3">
    <source>
        <dbReference type="EMBL" id="BAK38275.1"/>
    </source>
</evidence>
<feature type="region of interest" description="Disordered" evidence="1">
    <location>
        <begin position="1"/>
        <end position="34"/>
    </location>
</feature>
<keyword evidence="4" id="KW-1185">Reference proteome</keyword>
<dbReference type="InterPro" id="IPR010982">
    <property type="entry name" value="Lambda_DNA-bd_dom_sf"/>
</dbReference>
<dbReference type="Gene3D" id="1.10.260.40">
    <property type="entry name" value="lambda repressor-like DNA-binding domains"/>
    <property type="match status" value="1"/>
</dbReference>
<dbReference type="HOGENOM" id="CLU_173379_0_0_11"/>
<sequence>MPRPVLTQEDQRRGRRLGASLQRRRGTTSGAQVANQAGISIDALRKLEEGKTPTPGFFQIARIAAVLHVSLDDLLGDATDGNSKQ</sequence>